<evidence type="ECO:0000313" key="3">
    <source>
        <dbReference type="WBParaSite" id="SMTH1_42790.1"/>
    </source>
</evidence>
<feature type="domain" description="Reverse transcriptase" evidence="1">
    <location>
        <begin position="547"/>
        <end position="840"/>
    </location>
</feature>
<dbReference type="SUPFAM" id="SSF56219">
    <property type="entry name" value="DNase I-like"/>
    <property type="match status" value="1"/>
</dbReference>
<dbReference type="GO" id="GO:0061343">
    <property type="term" value="P:cell adhesion involved in heart morphogenesis"/>
    <property type="evidence" value="ECO:0007669"/>
    <property type="project" value="TreeGrafter"/>
</dbReference>
<dbReference type="PANTHER" id="PTHR33395">
    <property type="entry name" value="TRANSCRIPTASE, PUTATIVE-RELATED-RELATED"/>
    <property type="match status" value="1"/>
</dbReference>
<protein>
    <recommendedName>
        <fullName evidence="1">Reverse transcriptase domain-containing protein</fullName>
    </recommendedName>
</protein>
<dbReference type="PANTHER" id="PTHR33395:SF22">
    <property type="entry name" value="REVERSE TRANSCRIPTASE DOMAIN-CONTAINING PROTEIN"/>
    <property type="match status" value="1"/>
</dbReference>
<dbReference type="PROSITE" id="PS50878">
    <property type="entry name" value="RT_POL"/>
    <property type="match status" value="1"/>
</dbReference>
<dbReference type="GO" id="GO:0007508">
    <property type="term" value="P:larval heart development"/>
    <property type="evidence" value="ECO:0007669"/>
    <property type="project" value="TreeGrafter"/>
</dbReference>
<accession>A0AA85BBX4</accession>
<dbReference type="Proteomes" id="UP000050791">
    <property type="component" value="Unassembled WGS sequence"/>
</dbReference>
<dbReference type="Gene3D" id="3.60.10.10">
    <property type="entry name" value="Endonuclease/exonuclease/phosphatase"/>
    <property type="match status" value="1"/>
</dbReference>
<dbReference type="CDD" id="cd01650">
    <property type="entry name" value="RT_nLTR_like"/>
    <property type="match status" value="1"/>
</dbReference>
<dbReference type="InterPro" id="IPR043502">
    <property type="entry name" value="DNA/RNA_pol_sf"/>
</dbReference>
<dbReference type="InterPro" id="IPR005135">
    <property type="entry name" value="Endo/exonuclease/phosphatase"/>
</dbReference>
<evidence type="ECO:0000259" key="1">
    <source>
        <dbReference type="PROSITE" id="PS50878"/>
    </source>
</evidence>
<organism evidence="2 3">
    <name type="scientific">Schistosoma mattheei</name>
    <dbReference type="NCBI Taxonomy" id="31246"/>
    <lineage>
        <taxon>Eukaryota</taxon>
        <taxon>Metazoa</taxon>
        <taxon>Spiralia</taxon>
        <taxon>Lophotrochozoa</taxon>
        <taxon>Platyhelminthes</taxon>
        <taxon>Trematoda</taxon>
        <taxon>Digenea</taxon>
        <taxon>Strigeidida</taxon>
        <taxon>Schistosomatoidea</taxon>
        <taxon>Schistosomatidae</taxon>
        <taxon>Schistosoma</taxon>
    </lineage>
</organism>
<sequence>MDLFGYVQPSPSDLFGTCFSVAVFIVNLDSTPRYTSPNKFSYQNTELMKNIQSLTSNSSYTREGYDDFIRDTLTHFNLVGHLLNICLINARSICNKKTDLALFVSIYQPSVIMISEAWTNSNISDRSISLDNYSLYRSDRLNGRGGGCLIYAHSSLNSLLCDMPELNKLKDSVWIVLKPSNSVTLLLGCVYRQPNASIDEIAVLSEVFTLASSLSFTGKLICGDFNMPEISWLPVKAPRRYESFIECLELGQWTQYVDSPTRHQNILDLVFTSGLIPNTLYIGKKFPGSDHNIVICSLNVKTTTDRSKTVTLRRNYRKVDWNNFHNYLRSTDWRTFFTSNNTDTLTNIFYHNIKSIINNIAPLEYCKPTFSKDLYIPVSTRRRLQRHCTRFHNLNDFSSLVTMTEILVRTEAISKQKAVAQEKRAVELNNNSSALTILLQNKLKRSKSRGSIFIKGKQVYEDPKLITELFSEHFCFSLTNEKPFNDSEPIPVTPCEITNVEFSVQNISKAISTLKHSYTDGPDGIPSSMLKRGGDDMCVLLLKLFAISLSSACYPTAWKTTHIIPKIKTGPEANVENYRPINITSVVSRVMEKVVKAAVVQHLLTNNLLSTSQHGFLRSRSCDTCLVDYLNDITLKRDSGLLVSVLFLDFKKAFDKVPHKRLLVKLKSFGIHNPLYSWFASFLTERKQMVKYNDCLSSPRPITSGVIQGSVLGPLLFLMYINDICNTIEFGKPYLYADDLKIVYSYKPETLSESVSQIQKDLNNLTIWSEKWQLPFNLNKCGIMHFGKHPYKPRLHLNECIVQTLESVHDLGINYTGSLNFEEHASSIISKSRRLIGFIMKNFFTTEGKLTLYKICVRPTLEYCSFVFSNMNIADKIRVEDVQRRFTRQLLGCNSNLDYTDRCKHLSLEPLWHRRLKHNLIFLYKAIYGLSFLTSCPTITHDPAYRLRNNAYTLLTVKHQKQMRCKFFTVRYSLLWNRLPMPIRNCDTFTRFKKLITLFLDSKELQHYLELPPTDEALYYGPPSI</sequence>
<dbReference type="Pfam" id="PF00078">
    <property type="entry name" value="RVT_1"/>
    <property type="match status" value="1"/>
</dbReference>
<evidence type="ECO:0000313" key="2">
    <source>
        <dbReference type="Proteomes" id="UP000050791"/>
    </source>
</evidence>
<name>A0AA85BBX4_9TREM</name>
<dbReference type="GO" id="GO:0003824">
    <property type="term" value="F:catalytic activity"/>
    <property type="evidence" value="ECO:0007669"/>
    <property type="project" value="InterPro"/>
</dbReference>
<dbReference type="WBParaSite" id="SMTH1_42790.1">
    <property type="protein sequence ID" value="SMTH1_42790.1"/>
    <property type="gene ID" value="SMTH1_42790"/>
</dbReference>
<dbReference type="SUPFAM" id="SSF56672">
    <property type="entry name" value="DNA/RNA polymerases"/>
    <property type="match status" value="1"/>
</dbReference>
<dbReference type="AlphaFoldDB" id="A0AA85BBX4"/>
<dbReference type="InterPro" id="IPR036691">
    <property type="entry name" value="Endo/exonu/phosph_ase_sf"/>
</dbReference>
<dbReference type="GO" id="GO:0031012">
    <property type="term" value="C:extracellular matrix"/>
    <property type="evidence" value="ECO:0007669"/>
    <property type="project" value="TreeGrafter"/>
</dbReference>
<reference evidence="3" key="1">
    <citation type="submission" date="2023-11" db="UniProtKB">
        <authorList>
            <consortium name="WormBaseParasite"/>
        </authorList>
    </citation>
    <scope>IDENTIFICATION</scope>
</reference>
<dbReference type="InterPro" id="IPR000477">
    <property type="entry name" value="RT_dom"/>
</dbReference>
<dbReference type="Pfam" id="PF14529">
    <property type="entry name" value="Exo_endo_phos_2"/>
    <property type="match status" value="1"/>
</dbReference>
<proteinExistence type="predicted"/>